<evidence type="ECO:0000313" key="3">
    <source>
        <dbReference type="Proteomes" id="UP001556367"/>
    </source>
</evidence>
<evidence type="ECO:0000256" key="1">
    <source>
        <dbReference type="SAM" id="MobiDB-lite"/>
    </source>
</evidence>
<evidence type="ECO:0000313" key="2">
    <source>
        <dbReference type="EMBL" id="KAL0946054.1"/>
    </source>
</evidence>
<name>A0ABR3IRZ4_9AGAR</name>
<sequence length="335" mass="37736">MTLLSLMEQEWFEFLPAMKSQILRPATQTWNSDDTTSRSYLPLEFAPSFLQETDPALVMQGYAWRSLMHPPFPNEVMPGRYRVISLGSPFVDWSDVANTSQSAPRLNGTAFSPSPHPDSPEPADVPRRLDHPVYASPSPQPPLRQDQVNGIDFHAFSNEGRPSSIDSTRSEDDSVSRNIANDPHGISFTIQSSMTLNSPFRYETQRRLQDPQSIDSRAQQILLDEYIRTTEILEPSLSDTRPATPVPQASDTEWPRRLRRTETYIFEQGDRLPGELPHLVLIRPTDTQPASPVQTSTTIRFERDGDTTEFEAAGTSISAHLADELRTLTADIRSQ</sequence>
<protein>
    <submittedName>
        <fullName evidence="2">Uncharacterized protein</fullName>
    </submittedName>
</protein>
<feature type="region of interest" description="Disordered" evidence="1">
    <location>
        <begin position="101"/>
        <end position="184"/>
    </location>
</feature>
<organism evidence="2 3">
    <name type="scientific">Hohenbuehelia grisea</name>
    <dbReference type="NCBI Taxonomy" id="104357"/>
    <lineage>
        <taxon>Eukaryota</taxon>
        <taxon>Fungi</taxon>
        <taxon>Dikarya</taxon>
        <taxon>Basidiomycota</taxon>
        <taxon>Agaricomycotina</taxon>
        <taxon>Agaricomycetes</taxon>
        <taxon>Agaricomycetidae</taxon>
        <taxon>Agaricales</taxon>
        <taxon>Pleurotineae</taxon>
        <taxon>Pleurotaceae</taxon>
        <taxon>Hohenbuehelia</taxon>
    </lineage>
</organism>
<accession>A0ABR3IRZ4</accession>
<proteinExistence type="predicted"/>
<reference evidence="3" key="1">
    <citation type="submission" date="2024-06" db="EMBL/GenBank/DDBJ databases">
        <title>Multi-omics analyses provide insights into the biosynthesis of the anticancer antibiotic pleurotin in Hohenbuehelia grisea.</title>
        <authorList>
            <person name="Weaver J.A."/>
            <person name="Alberti F."/>
        </authorList>
    </citation>
    <scope>NUCLEOTIDE SEQUENCE [LARGE SCALE GENOMIC DNA]</scope>
    <source>
        <strain evidence="3">T-177</strain>
    </source>
</reference>
<keyword evidence="3" id="KW-1185">Reference proteome</keyword>
<gene>
    <name evidence="2" type="ORF">HGRIS_012327</name>
</gene>
<dbReference type="Proteomes" id="UP001556367">
    <property type="component" value="Unassembled WGS sequence"/>
</dbReference>
<feature type="compositionally biased region" description="Polar residues" evidence="1">
    <location>
        <begin position="101"/>
        <end position="112"/>
    </location>
</feature>
<comment type="caution">
    <text evidence="2">The sequence shown here is derived from an EMBL/GenBank/DDBJ whole genome shotgun (WGS) entry which is preliminary data.</text>
</comment>
<dbReference type="EMBL" id="JASNQZ010000015">
    <property type="protein sequence ID" value="KAL0946054.1"/>
    <property type="molecule type" value="Genomic_DNA"/>
</dbReference>